<sequence>MNGVLGKAGVSDGLRLLQKLYVRRLFAWVWVLLACLAGYVICLFRRDSRRTGLLCYCALKGIQIGGQRSRLAVQAKAGSQPYQFSACFAKAIETI</sequence>
<evidence type="ECO:0000256" key="1">
    <source>
        <dbReference type="SAM" id="Phobius"/>
    </source>
</evidence>
<dbReference type="EMBL" id="AGAY01000017">
    <property type="protein sequence ID" value="EGY53353.1"/>
    <property type="molecule type" value="Genomic_DNA"/>
</dbReference>
<dbReference type="AlphaFoldDB" id="G4CFP2"/>
<gene>
    <name evidence="2" type="ORF">HMPREF9371_0462</name>
</gene>
<feature type="transmembrane region" description="Helical" evidence="1">
    <location>
        <begin position="25"/>
        <end position="44"/>
    </location>
</feature>
<dbReference type="Proteomes" id="UP000003019">
    <property type="component" value="Unassembled WGS sequence"/>
</dbReference>
<proteinExistence type="predicted"/>
<dbReference type="HOGENOM" id="CLU_2369929_0_0_4"/>
<organism evidence="2 3">
    <name type="scientific">Neisseria shayeganii 871</name>
    <dbReference type="NCBI Taxonomy" id="1032488"/>
    <lineage>
        <taxon>Bacteria</taxon>
        <taxon>Pseudomonadati</taxon>
        <taxon>Pseudomonadota</taxon>
        <taxon>Betaproteobacteria</taxon>
        <taxon>Neisseriales</taxon>
        <taxon>Neisseriaceae</taxon>
        <taxon>Neisseria</taxon>
    </lineage>
</organism>
<name>G4CFP2_9NEIS</name>
<keyword evidence="1" id="KW-0812">Transmembrane</keyword>
<reference evidence="2 3" key="1">
    <citation type="submission" date="2011-05" db="EMBL/GenBank/DDBJ databases">
        <authorList>
            <person name="Muzny D."/>
            <person name="Qin X."/>
            <person name="Deng J."/>
            <person name="Jiang H."/>
            <person name="Liu Y."/>
            <person name="Qu J."/>
            <person name="Song X.-Z."/>
            <person name="Zhang L."/>
            <person name="Thornton R."/>
            <person name="Coyle M."/>
            <person name="Francisco L."/>
            <person name="Jackson L."/>
            <person name="Javaid M."/>
            <person name="Korchina V."/>
            <person name="Kovar C."/>
            <person name="Mata R."/>
            <person name="Mathew T."/>
            <person name="Ngo R."/>
            <person name="Nguyen L."/>
            <person name="Nguyen N."/>
            <person name="Okwuonu G."/>
            <person name="Ongeri F."/>
            <person name="Pham C."/>
            <person name="Simmons D."/>
            <person name="Wilczek-Boney K."/>
            <person name="Hale W."/>
            <person name="Jakkamsetti A."/>
            <person name="Pham P."/>
            <person name="Ruth R."/>
            <person name="San Lucas F."/>
            <person name="Warren J."/>
            <person name="Zhang J."/>
            <person name="Zhao Z."/>
            <person name="Zhou C."/>
            <person name="Zhu D."/>
            <person name="Lee S."/>
            <person name="Bess C."/>
            <person name="Blankenburg K."/>
            <person name="Forbes L."/>
            <person name="Fu Q."/>
            <person name="Gubbala S."/>
            <person name="Hirani K."/>
            <person name="Jayaseelan J.C."/>
            <person name="Lara F."/>
            <person name="Munidasa M."/>
            <person name="Palculict T."/>
            <person name="Patil S."/>
            <person name="Pu L.-L."/>
            <person name="Saada N."/>
            <person name="Tang L."/>
            <person name="Weissenberger G."/>
            <person name="Zhu Y."/>
            <person name="Hemphill L."/>
            <person name="Shang Y."/>
            <person name="Youmans B."/>
            <person name="Ayvaz T."/>
            <person name="Ross M."/>
            <person name="Santibanez J."/>
            <person name="Aqrawi P."/>
            <person name="Gross S."/>
            <person name="Joshi V."/>
            <person name="Fowler G."/>
            <person name="Nazareth L."/>
            <person name="Reid J."/>
            <person name="Worley K."/>
            <person name="Petrosino J."/>
            <person name="Highlander S."/>
            <person name="Gibbs R."/>
        </authorList>
    </citation>
    <scope>NUCLEOTIDE SEQUENCE [LARGE SCALE GENOMIC DNA]</scope>
    <source>
        <strain evidence="2 3">871</strain>
    </source>
</reference>
<keyword evidence="1" id="KW-0472">Membrane</keyword>
<protein>
    <submittedName>
        <fullName evidence="2">Uncharacterized protein</fullName>
    </submittedName>
</protein>
<evidence type="ECO:0000313" key="3">
    <source>
        <dbReference type="Proteomes" id="UP000003019"/>
    </source>
</evidence>
<keyword evidence="1" id="KW-1133">Transmembrane helix</keyword>
<keyword evidence="3" id="KW-1185">Reference proteome</keyword>
<comment type="caution">
    <text evidence="2">The sequence shown here is derived from an EMBL/GenBank/DDBJ whole genome shotgun (WGS) entry which is preliminary data.</text>
</comment>
<accession>G4CFP2</accession>
<dbReference type="PROSITE" id="PS51257">
    <property type="entry name" value="PROKAR_LIPOPROTEIN"/>
    <property type="match status" value="1"/>
</dbReference>
<evidence type="ECO:0000313" key="2">
    <source>
        <dbReference type="EMBL" id="EGY53353.1"/>
    </source>
</evidence>